<dbReference type="PANTHER" id="PTHR21022:SF19">
    <property type="entry name" value="PREPHENATE DEHYDRATASE-RELATED"/>
    <property type="match status" value="1"/>
</dbReference>
<dbReference type="EC" id="4.2.1.51" evidence="2 10"/>
<dbReference type="InterPro" id="IPR018528">
    <property type="entry name" value="Preph_deHydtase_CS"/>
</dbReference>
<evidence type="ECO:0000256" key="1">
    <source>
        <dbReference type="ARBA" id="ARBA00004741"/>
    </source>
</evidence>
<reference evidence="13 14" key="1">
    <citation type="journal article" date="2019" name="ISME J.">
        <title>Genome analyses of uncultured TG2/ZB3 bacteria in 'Margulisbacteria' specifically attached to ectosymbiotic spirochetes of protists in the termite gut.</title>
        <authorList>
            <person name="Utami Y.D."/>
            <person name="Kuwahara H."/>
            <person name="Igai K."/>
            <person name="Murakami T."/>
            <person name="Sugaya K."/>
            <person name="Morikawa T."/>
            <person name="Nagura Y."/>
            <person name="Yuki M."/>
            <person name="Deevong P."/>
            <person name="Inoue T."/>
            <person name="Kihara K."/>
            <person name="Lo N."/>
            <person name="Yamada A."/>
            <person name="Ohkuma M."/>
            <person name="Hongoh Y."/>
        </authorList>
    </citation>
    <scope>NUCLEOTIDE SEQUENCE [LARGE SCALE GENOMIC DNA]</scope>
    <source>
        <strain evidence="13">NkOx7-01</strain>
    </source>
</reference>
<evidence type="ECO:0000256" key="3">
    <source>
        <dbReference type="ARBA" id="ARBA00021872"/>
    </source>
</evidence>
<dbReference type="EMBL" id="BGZN01000015">
    <property type="protein sequence ID" value="GBR73638.1"/>
    <property type="molecule type" value="Genomic_DNA"/>
</dbReference>
<dbReference type="CDD" id="cd13633">
    <property type="entry name" value="PBP2_Sa-PDT_like"/>
    <property type="match status" value="1"/>
</dbReference>
<evidence type="ECO:0000256" key="6">
    <source>
        <dbReference type="ARBA" id="ARBA00023222"/>
    </source>
</evidence>
<accession>A0A388TAB4</accession>
<feature type="domain" description="Prephenate dehydratase" evidence="11">
    <location>
        <begin position="4"/>
        <end position="187"/>
    </location>
</feature>
<comment type="pathway">
    <text evidence="1 10">Amino-acid biosynthesis; L-phenylalanine biosynthesis; phenylpyruvate from prephenate: step 1/1.</text>
</comment>
<dbReference type="PROSITE" id="PS51671">
    <property type="entry name" value="ACT"/>
    <property type="match status" value="1"/>
</dbReference>
<comment type="caution">
    <text evidence="13">The sequence shown here is derived from an EMBL/GenBank/DDBJ whole genome shotgun (WGS) entry which is preliminary data.</text>
</comment>
<dbReference type="Pfam" id="PF01842">
    <property type="entry name" value="ACT"/>
    <property type="match status" value="1"/>
</dbReference>
<dbReference type="PIRSF" id="PIRSF001500">
    <property type="entry name" value="Chor_mut_pdt_Ppr"/>
    <property type="match status" value="1"/>
</dbReference>
<evidence type="ECO:0000256" key="8">
    <source>
        <dbReference type="ARBA" id="ARBA00047848"/>
    </source>
</evidence>
<dbReference type="Gene3D" id="3.30.70.260">
    <property type="match status" value="1"/>
</dbReference>
<dbReference type="SUPFAM" id="SSF55021">
    <property type="entry name" value="ACT-like"/>
    <property type="match status" value="1"/>
</dbReference>
<dbReference type="GO" id="GO:0004664">
    <property type="term" value="F:prephenate dehydratase activity"/>
    <property type="evidence" value="ECO:0007669"/>
    <property type="project" value="UniProtKB-UniRule"/>
</dbReference>
<evidence type="ECO:0000313" key="14">
    <source>
        <dbReference type="Proteomes" id="UP000269352"/>
    </source>
</evidence>
<dbReference type="PROSITE" id="PS00857">
    <property type="entry name" value="PREPHENATE_DEHYDR_1"/>
    <property type="match status" value="1"/>
</dbReference>
<evidence type="ECO:0000256" key="7">
    <source>
        <dbReference type="ARBA" id="ARBA00023239"/>
    </source>
</evidence>
<keyword evidence="6 10" id="KW-0584">Phenylalanine biosynthesis</keyword>
<sequence length="282" mass="31839">MSEQIAYLGPKGTYCGQAVEKYLRRLGKKMETVPLNTITEVIHSVNTHKYKYGIVPLENTIEGSVSATLDKLAHKRNSLYIISEIDISVKHQLLALPQARLGEIKEIISHTQALEQCRDFLFRKLPNAKILLAKSTAQAVLNVKEKKQPGRAAIGSREAARKYGLKILVRDIADYKDNVTRFVALSKEKAIIQDKDAITAFVFSCKKDKPGGLYEILGFLAKDKINMTKIESRPSKVVMGDYIFFIDIVGNHYVQAKVAQALRNIEKHSDYFKLLGVYQRKK</sequence>
<feature type="site" description="Essential for prephenate dehydratase activity" evidence="9">
    <location>
        <position position="180"/>
    </location>
</feature>
<name>A0A388TAB4_TERA1</name>
<keyword evidence="7 10" id="KW-0456">Lyase</keyword>
<evidence type="ECO:0000256" key="5">
    <source>
        <dbReference type="ARBA" id="ARBA00023141"/>
    </source>
</evidence>
<dbReference type="InterPro" id="IPR008242">
    <property type="entry name" value="Chor_mutase/pphenate_deHydtase"/>
</dbReference>
<keyword evidence="14" id="KW-1185">Reference proteome</keyword>
<protein>
    <recommendedName>
        <fullName evidence="3 10">Prephenate dehydratase</fullName>
        <shortName evidence="10">PDT</shortName>
        <ecNumber evidence="2 10">4.2.1.51</ecNumber>
    </recommendedName>
</protein>
<dbReference type="AlphaFoldDB" id="A0A388TAB4"/>
<dbReference type="UniPathway" id="UPA00121">
    <property type="reaction ID" value="UER00345"/>
</dbReference>
<dbReference type="PANTHER" id="PTHR21022">
    <property type="entry name" value="PREPHENATE DEHYDRATASE P PROTEIN"/>
    <property type="match status" value="1"/>
</dbReference>
<evidence type="ECO:0000313" key="13">
    <source>
        <dbReference type="EMBL" id="GBR73638.1"/>
    </source>
</evidence>
<dbReference type="Gene3D" id="3.40.190.10">
    <property type="entry name" value="Periplasmic binding protein-like II"/>
    <property type="match status" value="2"/>
</dbReference>
<dbReference type="InterPro" id="IPR002912">
    <property type="entry name" value="ACT_dom"/>
</dbReference>
<dbReference type="NCBIfam" id="NF008865">
    <property type="entry name" value="PRK11898.1"/>
    <property type="match status" value="1"/>
</dbReference>
<evidence type="ECO:0000259" key="12">
    <source>
        <dbReference type="PROSITE" id="PS51671"/>
    </source>
</evidence>
<dbReference type="CDD" id="cd04905">
    <property type="entry name" value="ACT_CM-PDT"/>
    <property type="match status" value="1"/>
</dbReference>
<proteinExistence type="predicted"/>
<comment type="catalytic activity">
    <reaction evidence="8 10">
        <text>prephenate + H(+) = 3-phenylpyruvate + CO2 + H2O</text>
        <dbReference type="Rhea" id="RHEA:21648"/>
        <dbReference type="ChEBI" id="CHEBI:15377"/>
        <dbReference type="ChEBI" id="CHEBI:15378"/>
        <dbReference type="ChEBI" id="CHEBI:16526"/>
        <dbReference type="ChEBI" id="CHEBI:18005"/>
        <dbReference type="ChEBI" id="CHEBI:29934"/>
        <dbReference type="EC" id="4.2.1.51"/>
    </reaction>
</comment>
<feature type="domain" description="ACT" evidence="12">
    <location>
        <begin position="201"/>
        <end position="279"/>
    </location>
</feature>
<dbReference type="PROSITE" id="PS00858">
    <property type="entry name" value="PREPHENATE_DEHYDR_2"/>
    <property type="match status" value="1"/>
</dbReference>
<evidence type="ECO:0000256" key="4">
    <source>
        <dbReference type="ARBA" id="ARBA00022605"/>
    </source>
</evidence>
<gene>
    <name evidence="10 13" type="primary">pheA</name>
    <name evidence="13" type="ORF">NO1_0977</name>
</gene>
<evidence type="ECO:0000256" key="2">
    <source>
        <dbReference type="ARBA" id="ARBA00013147"/>
    </source>
</evidence>
<dbReference type="SUPFAM" id="SSF53850">
    <property type="entry name" value="Periplasmic binding protein-like II"/>
    <property type="match status" value="1"/>
</dbReference>
<dbReference type="InterPro" id="IPR001086">
    <property type="entry name" value="Preph_deHydtase"/>
</dbReference>
<dbReference type="GO" id="GO:0009094">
    <property type="term" value="P:L-phenylalanine biosynthetic process"/>
    <property type="evidence" value="ECO:0007669"/>
    <property type="project" value="UniProtKB-UniPathway"/>
</dbReference>
<organism evidence="13 14">
    <name type="scientific">Termititenax aidoneus</name>
    <dbReference type="NCBI Taxonomy" id="2218524"/>
    <lineage>
        <taxon>Bacteria</taxon>
        <taxon>Bacillati</taxon>
        <taxon>Candidatus Margulisiibacteriota</taxon>
        <taxon>Candidatus Termititenacia</taxon>
        <taxon>Candidatus Termititenacales</taxon>
        <taxon>Candidatus Termititenacaceae</taxon>
        <taxon>Candidatus Termititenax</taxon>
    </lineage>
</organism>
<dbReference type="GO" id="GO:0005737">
    <property type="term" value="C:cytoplasm"/>
    <property type="evidence" value="ECO:0007669"/>
    <property type="project" value="TreeGrafter"/>
</dbReference>
<dbReference type="InterPro" id="IPR045865">
    <property type="entry name" value="ACT-like_dom_sf"/>
</dbReference>
<evidence type="ECO:0000256" key="10">
    <source>
        <dbReference type="RuleBase" id="RU361254"/>
    </source>
</evidence>
<evidence type="ECO:0000256" key="9">
    <source>
        <dbReference type="PIRSR" id="PIRSR001500-2"/>
    </source>
</evidence>
<keyword evidence="5 10" id="KW-0057">Aromatic amino acid biosynthesis</keyword>
<evidence type="ECO:0000259" key="11">
    <source>
        <dbReference type="PROSITE" id="PS51171"/>
    </source>
</evidence>
<dbReference type="Pfam" id="PF00800">
    <property type="entry name" value="PDT"/>
    <property type="match status" value="1"/>
</dbReference>
<keyword evidence="4 10" id="KW-0028">Amino-acid biosynthesis</keyword>
<dbReference type="PROSITE" id="PS51171">
    <property type="entry name" value="PREPHENATE_DEHYDR_3"/>
    <property type="match status" value="1"/>
</dbReference>
<dbReference type="Proteomes" id="UP000269352">
    <property type="component" value="Unassembled WGS sequence"/>
</dbReference>